<comment type="caution">
    <text evidence="3">The sequence shown here is derived from an EMBL/GenBank/DDBJ whole genome shotgun (WGS) entry which is preliminary data.</text>
</comment>
<keyword evidence="4" id="KW-1185">Reference proteome</keyword>
<dbReference type="PANTHER" id="PTHR19328:SF75">
    <property type="entry name" value="ALDOSE SUGAR DEHYDROGENASE YLII"/>
    <property type="match status" value="1"/>
</dbReference>
<feature type="domain" description="Glucose/Sorbosone dehydrogenase" evidence="2">
    <location>
        <begin position="56"/>
        <end position="392"/>
    </location>
</feature>
<proteinExistence type="predicted"/>
<reference evidence="3 4" key="1">
    <citation type="submission" date="2020-08" db="EMBL/GenBank/DDBJ databases">
        <title>Genomic Encyclopedia of Type Strains, Phase III (KMG-III): the genomes of soil and plant-associated and newly described type strains.</title>
        <authorList>
            <person name="Whitman W."/>
        </authorList>
    </citation>
    <scope>NUCLEOTIDE SEQUENCE [LARGE SCALE GENOMIC DNA]</scope>
    <source>
        <strain evidence="3 4">CECT 8960</strain>
    </source>
</reference>
<dbReference type="SUPFAM" id="SSF50952">
    <property type="entry name" value="Soluble quinoprotein glucose dehydrogenase"/>
    <property type="match status" value="1"/>
</dbReference>
<organism evidence="3 4">
    <name type="scientific">Actinophytocola algeriensis</name>
    <dbReference type="NCBI Taxonomy" id="1768010"/>
    <lineage>
        <taxon>Bacteria</taxon>
        <taxon>Bacillati</taxon>
        <taxon>Actinomycetota</taxon>
        <taxon>Actinomycetes</taxon>
        <taxon>Pseudonocardiales</taxon>
        <taxon>Pseudonocardiaceae</taxon>
    </lineage>
</organism>
<evidence type="ECO:0000313" key="4">
    <source>
        <dbReference type="Proteomes" id="UP000520767"/>
    </source>
</evidence>
<dbReference type="RefSeq" id="WP_184813250.1">
    <property type="nucleotide sequence ID" value="NZ_JACHJQ010000005.1"/>
</dbReference>
<keyword evidence="1" id="KW-0732">Signal</keyword>
<dbReference type="InterPro" id="IPR011041">
    <property type="entry name" value="Quinoprot_gluc/sorb_DH_b-prop"/>
</dbReference>
<dbReference type="Gene3D" id="2.120.10.30">
    <property type="entry name" value="TolB, C-terminal domain"/>
    <property type="match status" value="1"/>
</dbReference>
<dbReference type="AlphaFoldDB" id="A0A7W7VGC8"/>
<dbReference type="Pfam" id="PF07995">
    <property type="entry name" value="GSDH"/>
    <property type="match status" value="1"/>
</dbReference>
<evidence type="ECO:0000256" key="1">
    <source>
        <dbReference type="SAM" id="SignalP"/>
    </source>
</evidence>
<protein>
    <submittedName>
        <fullName evidence="3">Glucose/arabinose dehydrogenase</fullName>
    </submittedName>
</protein>
<feature type="signal peptide" evidence="1">
    <location>
        <begin position="1"/>
        <end position="29"/>
    </location>
</feature>
<dbReference type="Proteomes" id="UP000520767">
    <property type="component" value="Unassembled WGS sequence"/>
</dbReference>
<dbReference type="EMBL" id="JACHJQ010000005">
    <property type="protein sequence ID" value="MBB4909226.1"/>
    <property type="molecule type" value="Genomic_DNA"/>
</dbReference>
<gene>
    <name evidence="3" type="ORF">FHR82_005479</name>
</gene>
<evidence type="ECO:0000259" key="2">
    <source>
        <dbReference type="Pfam" id="PF07995"/>
    </source>
</evidence>
<dbReference type="InterPro" id="IPR012938">
    <property type="entry name" value="Glc/Sorbosone_DH"/>
</dbReference>
<dbReference type="InterPro" id="IPR011042">
    <property type="entry name" value="6-blade_b-propeller_TolB-like"/>
</dbReference>
<name>A0A7W7VGC8_9PSEU</name>
<accession>A0A7W7VGC8</accession>
<evidence type="ECO:0000313" key="3">
    <source>
        <dbReference type="EMBL" id="MBB4909226.1"/>
    </source>
</evidence>
<sequence>MSGLRRVSLLVATVATVAVMPATILPATAEPGGGRHGMPLDRLSVVTTEVAAGLVRPVAMAGAGDREGRLLIAEKRGTVRVFHPEDGLAADPVLDISDRVNSVANERGLLGIVPAPDFHRTSTVYVAYTSLPDGALTLSRVPLGDPAREEVLLTQDHSRFSNHNGGQLAFGRDGYLYWSLGDGGSGGDPDANALNLGTLLGKVVRLDVSRACGDLPYCVPKKNPFVHTPGARPEIWAYGLRNPWRFSFDSRDGSLWLADVGQGTFEEVNHTRNSRGGVNFGWSCMEGPEVFNAERCEPGARFTDPVFHYRTRVEGCAVIGGHVYRGKQHARLAYGTYVATDYCSGTAWAVRQGRGGAYETAAIGQFPLQVSSFAQDRSGELYVVTDRAGVLYRVGFDQVS</sequence>
<feature type="chain" id="PRO_5030607472" evidence="1">
    <location>
        <begin position="30"/>
        <end position="400"/>
    </location>
</feature>
<dbReference type="PANTHER" id="PTHR19328">
    <property type="entry name" value="HEDGEHOG-INTERACTING PROTEIN"/>
    <property type="match status" value="1"/>
</dbReference>